<feature type="region of interest" description="Disordered" evidence="1">
    <location>
        <begin position="349"/>
        <end position="368"/>
    </location>
</feature>
<accession>A0A9P6CGJ7</accession>
<dbReference type="Proteomes" id="UP000807353">
    <property type="component" value="Unassembled WGS sequence"/>
</dbReference>
<feature type="compositionally biased region" description="Pro residues" evidence="1">
    <location>
        <begin position="310"/>
        <end position="325"/>
    </location>
</feature>
<gene>
    <name evidence="2" type="ORF">BDZ94DRAFT_1254641</name>
</gene>
<proteinExistence type="predicted"/>
<organism evidence="2 3">
    <name type="scientific">Collybia nuda</name>
    <dbReference type="NCBI Taxonomy" id="64659"/>
    <lineage>
        <taxon>Eukaryota</taxon>
        <taxon>Fungi</taxon>
        <taxon>Dikarya</taxon>
        <taxon>Basidiomycota</taxon>
        <taxon>Agaricomycotina</taxon>
        <taxon>Agaricomycetes</taxon>
        <taxon>Agaricomycetidae</taxon>
        <taxon>Agaricales</taxon>
        <taxon>Tricholomatineae</taxon>
        <taxon>Clitocybaceae</taxon>
        <taxon>Collybia</taxon>
    </lineage>
</organism>
<evidence type="ECO:0000313" key="2">
    <source>
        <dbReference type="EMBL" id="KAF9465142.1"/>
    </source>
</evidence>
<feature type="region of interest" description="Disordered" evidence="1">
    <location>
        <begin position="77"/>
        <end position="119"/>
    </location>
</feature>
<reference evidence="2" key="1">
    <citation type="submission" date="2020-11" db="EMBL/GenBank/DDBJ databases">
        <authorList>
            <consortium name="DOE Joint Genome Institute"/>
            <person name="Ahrendt S."/>
            <person name="Riley R."/>
            <person name="Andreopoulos W."/>
            <person name="Labutti K."/>
            <person name="Pangilinan J."/>
            <person name="Ruiz-Duenas F.J."/>
            <person name="Barrasa J.M."/>
            <person name="Sanchez-Garcia M."/>
            <person name="Camarero S."/>
            <person name="Miyauchi S."/>
            <person name="Serrano A."/>
            <person name="Linde D."/>
            <person name="Babiker R."/>
            <person name="Drula E."/>
            <person name="Ayuso-Fernandez I."/>
            <person name="Pacheco R."/>
            <person name="Padilla G."/>
            <person name="Ferreira P."/>
            <person name="Barriuso J."/>
            <person name="Kellner H."/>
            <person name="Castanera R."/>
            <person name="Alfaro M."/>
            <person name="Ramirez L."/>
            <person name="Pisabarro A.G."/>
            <person name="Kuo A."/>
            <person name="Tritt A."/>
            <person name="Lipzen A."/>
            <person name="He G."/>
            <person name="Yan M."/>
            <person name="Ng V."/>
            <person name="Cullen D."/>
            <person name="Martin F."/>
            <person name="Rosso M.-N."/>
            <person name="Henrissat B."/>
            <person name="Hibbett D."/>
            <person name="Martinez A.T."/>
            <person name="Grigoriev I.V."/>
        </authorList>
    </citation>
    <scope>NUCLEOTIDE SEQUENCE</scope>
    <source>
        <strain evidence="2">CBS 247.69</strain>
    </source>
</reference>
<evidence type="ECO:0000313" key="3">
    <source>
        <dbReference type="Proteomes" id="UP000807353"/>
    </source>
</evidence>
<feature type="compositionally biased region" description="Basic and acidic residues" evidence="1">
    <location>
        <begin position="277"/>
        <end position="306"/>
    </location>
</feature>
<dbReference type="EMBL" id="MU150249">
    <property type="protein sequence ID" value="KAF9465142.1"/>
    <property type="molecule type" value="Genomic_DNA"/>
</dbReference>
<evidence type="ECO:0000256" key="1">
    <source>
        <dbReference type="SAM" id="MobiDB-lite"/>
    </source>
</evidence>
<name>A0A9P6CGJ7_9AGAR</name>
<sequence length="368" mass="40935">MFKLLSAFSTVESAHQKALATRNTWLEERVRASESTGLYKWNVFKQHHITPSERAITPPRSQLLSDLAELAEGTTIMGRPERTPPKFGPIESPESASTRKKVQEQVYDPPSPTPGAEQNHTEIVATVPVTTIPSLHRTFEIRTSMTILSEPLSAFYESFEESENRSDFSDIPTDENAPPSHLFEEPLPMSTDVEILKPQLRGPRQPFAVLHFDLEGAPSENDDAQGLIMSADDLESTKRNCEVVGVFYEGVTVTSGYHLKSWDRLRSNAPRVVNLDAEPKDDERKGLRDLQCGEKHTASESIRPAEDPEAPPAPKMTSVPLPPEISLPYASLSLDDHFEEVTTLVPHEKLSSQMMPCPESPFAILNEG</sequence>
<feature type="region of interest" description="Disordered" evidence="1">
    <location>
        <begin position="164"/>
        <end position="185"/>
    </location>
</feature>
<protein>
    <submittedName>
        <fullName evidence="2">Uncharacterized protein</fullName>
    </submittedName>
</protein>
<comment type="caution">
    <text evidence="2">The sequence shown here is derived from an EMBL/GenBank/DDBJ whole genome shotgun (WGS) entry which is preliminary data.</text>
</comment>
<feature type="region of interest" description="Disordered" evidence="1">
    <location>
        <begin position="275"/>
        <end position="326"/>
    </location>
</feature>
<dbReference type="AlphaFoldDB" id="A0A9P6CGJ7"/>
<keyword evidence="3" id="KW-1185">Reference proteome</keyword>